<evidence type="ECO:0000313" key="9">
    <source>
        <dbReference type="Proteomes" id="UP001627154"/>
    </source>
</evidence>
<evidence type="ECO:0000313" key="8">
    <source>
        <dbReference type="EMBL" id="KAL3403892.1"/>
    </source>
</evidence>
<evidence type="ECO:0000256" key="6">
    <source>
        <dbReference type="SAM" id="MobiDB-lite"/>
    </source>
</evidence>
<keyword evidence="4" id="KW-0862">Zinc</keyword>
<keyword evidence="3 5" id="KW-0863">Zinc-finger</keyword>
<dbReference type="Pfam" id="PF00096">
    <property type="entry name" value="zf-C2H2"/>
    <property type="match status" value="2"/>
</dbReference>
<dbReference type="EMBL" id="JBJJXI010000027">
    <property type="protein sequence ID" value="KAL3403892.1"/>
    <property type="molecule type" value="Genomic_DNA"/>
</dbReference>
<dbReference type="SMART" id="SM00355">
    <property type="entry name" value="ZnF_C2H2"/>
    <property type="match status" value="19"/>
</dbReference>
<dbReference type="PANTHER" id="PTHR24379">
    <property type="entry name" value="KRAB AND ZINC FINGER DOMAIN-CONTAINING"/>
    <property type="match status" value="1"/>
</dbReference>
<feature type="region of interest" description="Disordered" evidence="6">
    <location>
        <begin position="72"/>
        <end position="100"/>
    </location>
</feature>
<feature type="domain" description="C2H2-type" evidence="7">
    <location>
        <begin position="193"/>
        <end position="215"/>
    </location>
</feature>
<comment type="caution">
    <text evidence="8">The sequence shown here is derived from an EMBL/GenBank/DDBJ whole genome shotgun (WGS) entry which is preliminary data.</text>
</comment>
<feature type="domain" description="C2H2-type" evidence="7">
    <location>
        <begin position="164"/>
        <end position="191"/>
    </location>
</feature>
<dbReference type="PROSITE" id="PS50157">
    <property type="entry name" value="ZINC_FINGER_C2H2_2"/>
    <property type="match status" value="5"/>
</dbReference>
<feature type="domain" description="C2H2-type" evidence="7">
    <location>
        <begin position="662"/>
        <end position="689"/>
    </location>
</feature>
<evidence type="ECO:0000256" key="4">
    <source>
        <dbReference type="ARBA" id="ARBA00022833"/>
    </source>
</evidence>
<dbReference type="InterPro" id="IPR013087">
    <property type="entry name" value="Znf_C2H2_type"/>
</dbReference>
<gene>
    <name evidence="8" type="ORF">TKK_003301</name>
</gene>
<evidence type="ECO:0000256" key="2">
    <source>
        <dbReference type="ARBA" id="ARBA00022737"/>
    </source>
</evidence>
<evidence type="ECO:0000259" key="7">
    <source>
        <dbReference type="PROSITE" id="PS50157"/>
    </source>
</evidence>
<dbReference type="AlphaFoldDB" id="A0ABD2XF61"/>
<keyword evidence="2" id="KW-0677">Repeat</keyword>
<reference evidence="8 9" key="1">
    <citation type="journal article" date="2024" name="bioRxiv">
        <title>A reference genome for Trichogramma kaykai: A tiny desert-dwelling parasitoid wasp with competing sex-ratio distorters.</title>
        <authorList>
            <person name="Culotta J."/>
            <person name="Lindsey A.R."/>
        </authorList>
    </citation>
    <scope>NUCLEOTIDE SEQUENCE [LARGE SCALE GENOMIC DNA]</scope>
    <source>
        <strain evidence="8 9">KSX58</strain>
    </source>
</reference>
<evidence type="ECO:0000256" key="3">
    <source>
        <dbReference type="ARBA" id="ARBA00022771"/>
    </source>
</evidence>
<evidence type="ECO:0000256" key="5">
    <source>
        <dbReference type="PROSITE-ProRule" id="PRU00042"/>
    </source>
</evidence>
<accession>A0ABD2XF61</accession>
<dbReference type="GO" id="GO:0008270">
    <property type="term" value="F:zinc ion binding"/>
    <property type="evidence" value="ECO:0007669"/>
    <property type="project" value="UniProtKB-KW"/>
</dbReference>
<keyword evidence="9" id="KW-1185">Reference proteome</keyword>
<dbReference type="InterPro" id="IPR036236">
    <property type="entry name" value="Znf_C2H2_sf"/>
</dbReference>
<dbReference type="Gene3D" id="3.30.160.60">
    <property type="entry name" value="Classic Zinc Finger"/>
    <property type="match status" value="6"/>
</dbReference>
<dbReference type="SUPFAM" id="SSF57667">
    <property type="entry name" value="beta-beta-alpha zinc fingers"/>
    <property type="match status" value="2"/>
</dbReference>
<dbReference type="Proteomes" id="UP001627154">
    <property type="component" value="Unassembled WGS sequence"/>
</dbReference>
<feature type="domain" description="C2H2-type" evidence="7">
    <location>
        <begin position="499"/>
        <end position="526"/>
    </location>
</feature>
<dbReference type="PANTHER" id="PTHR24379:SF121">
    <property type="entry name" value="C2H2-TYPE DOMAIN-CONTAINING PROTEIN"/>
    <property type="match status" value="1"/>
</dbReference>
<feature type="domain" description="C2H2-type" evidence="7">
    <location>
        <begin position="874"/>
        <end position="902"/>
    </location>
</feature>
<keyword evidence="1" id="KW-0479">Metal-binding</keyword>
<feature type="compositionally biased region" description="Basic and acidic residues" evidence="6">
    <location>
        <begin position="73"/>
        <end position="95"/>
    </location>
</feature>
<name>A0ABD2XF61_9HYME</name>
<evidence type="ECO:0000256" key="1">
    <source>
        <dbReference type="ARBA" id="ARBA00022723"/>
    </source>
</evidence>
<protein>
    <recommendedName>
        <fullName evidence="7">C2H2-type domain-containing protein</fullName>
    </recommendedName>
</protein>
<organism evidence="8 9">
    <name type="scientific">Trichogramma kaykai</name>
    <dbReference type="NCBI Taxonomy" id="54128"/>
    <lineage>
        <taxon>Eukaryota</taxon>
        <taxon>Metazoa</taxon>
        <taxon>Ecdysozoa</taxon>
        <taxon>Arthropoda</taxon>
        <taxon>Hexapoda</taxon>
        <taxon>Insecta</taxon>
        <taxon>Pterygota</taxon>
        <taxon>Neoptera</taxon>
        <taxon>Endopterygota</taxon>
        <taxon>Hymenoptera</taxon>
        <taxon>Apocrita</taxon>
        <taxon>Proctotrupomorpha</taxon>
        <taxon>Chalcidoidea</taxon>
        <taxon>Trichogrammatidae</taxon>
        <taxon>Trichogramma</taxon>
    </lineage>
</organism>
<proteinExistence type="predicted"/>
<sequence length="1092" mass="127741">MPMLKIAYKRGIQSNVNTANISHEQIKTQNEKPISKKKISKDFSRSISNEIKNHSIDNDIEVLNLDDTEPLETQERCDETQKQYDESLNDTKDENSSLNPELADNIQEDLDSSIKEEIKQKRQLFYQVMASSIILFCSKCQETREDTVNRNKSFCRKCKAWLSYQCKKCEKLYTKYESIVYHVRTSCNPQESFKCSSCTYTTPIEGHLIKHLKTHRVNCTVCKESFENGSIFDEHKKTCNIVETLSCEHCTFKTPFKRAFRNHILRHVEQIKVRREKRVKNKAVLDLPPPSESNEFSLSLLFYAICQSCEDTKDENNKFKKQCNKCFTKLKLHCLKCTAECESLDDIVCHLKEECGVPEVVVDQCLNCGKILKNYATLKRHYEWCAVAANLTCTLCPYKTKYEKCLLRHMHSHTKMDERKIKIRKNVSEKSSSVLLLCKRYCPSCNESVENSPFKNVMWCTKCQSHYIWQCSKCEEKTDKYAKMAYHVKNYCFSSNSPKDCSKCGKKFRNPVTLGKHMTYCGKAAHYQCEQCPFKTKFRQSFKNHSQCHMQKSVSMDESFNDGRANTSLLQLFLRYCSTCNETVENSPFKNEKFCEKCKTEYVLQCAKCDKRFPTYRSMVYHARNTCEKTQTMNVCPKCGEAIAKHGRYSRHVKYCGTNFTFNCNDCFYQTNKKENLRSHILTHMNKQINVDQSEGNTEDDYKSWNKFNRYCPQCNTFTPNNAFKNEKYCEVCKTQYILQCLKCDKQSINQSSMVYHVTSSCKHYLELKPSLFCDICDFETKVPLALEKHRKSHEKGTVMRTRNPNAESPRIHFKRYCEKCDTAFNNSAFKDDKNCKQCKTEMLLMCNNCNKKTKKYSQMVYHIKTYCNMVQIYQCTECDYNTKNSDVLRHHVLFRHTYIDPADYHKCPDCTKPFKTLDLMKKHMKYCSIQPTFSCDQCPFKSKYKKTITRHITAHSSGGNFRKNNPARTRFSVKTKRKRSALQSMKSYVKATCLRCEKQRFLMQGRTKCHLCKSSLQFTCKVCNLESSSLVTLRDHVKEHMNSPVQHCPGCNKSFAINKNFEDHQLICQQGFKNLIDSKIKIKDEPVDEEV</sequence>